<comment type="subcellular location">
    <subcellularLocation>
        <location evidence="1">Endomembrane system</location>
        <topology evidence="1">Multi-pass membrane protein</topology>
    </subcellularLocation>
    <subcellularLocation>
        <location evidence="5">Lysosome membrane</location>
        <topology evidence="5">Multi-pass membrane protein</topology>
    </subcellularLocation>
</comment>
<dbReference type="GO" id="GO:0005765">
    <property type="term" value="C:lysosomal membrane"/>
    <property type="evidence" value="ECO:0007669"/>
    <property type="project" value="UniProtKB-SubCell"/>
</dbReference>
<keyword evidence="7" id="KW-1185">Reference proteome</keyword>
<keyword evidence="5" id="KW-0458">Lysosome</keyword>
<evidence type="ECO:0000256" key="1">
    <source>
        <dbReference type="ARBA" id="ARBA00004127"/>
    </source>
</evidence>
<evidence type="ECO:0000313" key="6">
    <source>
        <dbReference type="EMBL" id="VDM78935.1"/>
    </source>
</evidence>
<evidence type="ECO:0000313" key="7">
    <source>
        <dbReference type="Proteomes" id="UP000270094"/>
    </source>
</evidence>
<comment type="caution">
    <text evidence="5">Lacks conserved residue(s) required for the propagation of feature annotation.</text>
</comment>
<protein>
    <recommendedName>
        <fullName evidence="5">Battenin</fullName>
    </recommendedName>
</protein>
<feature type="transmembrane region" description="Helical" evidence="5">
    <location>
        <begin position="186"/>
        <end position="206"/>
    </location>
</feature>
<dbReference type="InterPro" id="IPR003492">
    <property type="entry name" value="Battenin_disease_Cln3"/>
</dbReference>
<name>A0A3P7L834_STRVU</name>
<comment type="similarity">
    <text evidence="5">Belongs to the battenin family.</text>
</comment>
<dbReference type="EMBL" id="UYYB01103403">
    <property type="protein sequence ID" value="VDM78935.1"/>
    <property type="molecule type" value="Genomic_DNA"/>
</dbReference>
<organism evidence="6 7">
    <name type="scientific">Strongylus vulgaris</name>
    <name type="common">Blood worm</name>
    <dbReference type="NCBI Taxonomy" id="40348"/>
    <lineage>
        <taxon>Eukaryota</taxon>
        <taxon>Metazoa</taxon>
        <taxon>Ecdysozoa</taxon>
        <taxon>Nematoda</taxon>
        <taxon>Chromadorea</taxon>
        <taxon>Rhabditida</taxon>
        <taxon>Rhabditina</taxon>
        <taxon>Rhabditomorpha</taxon>
        <taxon>Strongyloidea</taxon>
        <taxon>Strongylidae</taxon>
        <taxon>Strongylus</taxon>
    </lineage>
</organism>
<dbReference type="PANTHER" id="PTHR10981">
    <property type="entry name" value="BATTENIN"/>
    <property type="match status" value="1"/>
</dbReference>
<feature type="transmembrane region" description="Helical" evidence="5">
    <location>
        <begin position="158"/>
        <end position="180"/>
    </location>
</feature>
<dbReference type="Proteomes" id="UP000270094">
    <property type="component" value="Unassembled WGS sequence"/>
</dbReference>
<keyword evidence="2 5" id="KW-0812">Transmembrane</keyword>
<reference evidence="6 7" key="1">
    <citation type="submission" date="2018-11" db="EMBL/GenBank/DDBJ databases">
        <authorList>
            <consortium name="Pathogen Informatics"/>
        </authorList>
    </citation>
    <scope>NUCLEOTIDE SEQUENCE [LARGE SCALE GENOMIC DNA]</scope>
</reference>
<evidence type="ECO:0000256" key="4">
    <source>
        <dbReference type="ARBA" id="ARBA00023136"/>
    </source>
</evidence>
<dbReference type="Pfam" id="PF02487">
    <property type="entry name" value="CLN3"/>
    <property type="match status" value="1"/>
</dbReference>
<evidence type="ECO:0000256" key="5">
    <source>
        <dbReference type="RuleBase" id="RU361113"/>
    </source>
</evidence>
<dbReference type="AlphaFoldDB" id="A0A3P7L834"/>
<sequence>MAQNYLGLEVSAHTDSKYDIRFIMEAGITLCANSIYEQQYKHSTVHDAQLALFQYLLKLSKGTSEWTTTLRMIFGLCNNYGIFGLCNNYGYVVMLSAAEDIMAVQEGGNVTKTIENCEDHITARHCTSISTGAVLLADNLPSLFVKLTFPFFMHRIPFVFRHVLVCGLQSASYFIVAFSLSVPMSLAGVCFAAFGSGIGEISYLALASHYPTYALDGIENSKLAIAAWSSGTGAADGHKTNVYFNKEFCETPPVPLRSTYANVEKRSCRKTDSNL</sequence>
<keyword evidence="3 5" id="KW-1133">Transmembrane helix</keyword>
<dbReference type="OrthoDB" id="5965864at2759"/>
<dbReference type="GO" id="GO:0012505">
    <property type="term" value="C:endomembrane system"/>
    <property type="evidence" value="ECO:0007669"/>
    <property type="project" value="UniProtKB-SubCell"/>
</dbReference>
<dbReference type="PANTHER" id="PTHR10981:SF8">
    <property type="entry name" value="BATTENIN"/>
    <property type="match status" value="1"/>
</dbReference>
<evidence type="ECO:0000256" key="3">
    <source>
        <dbReference type="ARBA" id="ARBA00022989"/>
    </source>
</evidence>
<evidence type="ECO:0000256" key="2">
    <source>
        <dbReference type="ARBA" id="ARBA00022692"/>
    </source>
</evidence>
<dbReference type="GO" id="GO:0051453">
    <property type="term" value="P:regulation of intracellular pH"/>
    <property type="evidence" value="ECO:0007669"/>
    <property type="project" value="TreeGrafter"/>
</dbReference>
<dbReference type="GO" id="GO:0007040">
    <property type="term" value="P:lysosome organization"/>
    <property type="evidence" value="ECO:0007669"/>
    <property type="project" value="TreeGrafter"/>
</dbReference>
<dbReference type="PRINTS" id="PR01315">
    <property type="entry name" value="BATTENIN"/>
</dbReference>
<proteinExistence type="inferred from homology"/>
<keyword evidence="4 5" id="KW-0472">Membrane</keyword>
<gene>
    <name evidence="6" type="ORF">SVUK_LOCUS13933</name>
</gene>
<accession>A0A3P7L834</accession>